<dbReference type="PANTHER" id="PTHR37613">
    <property type="entry name" value="DUF4378 DOMAIN PROTEIN"/>
    <property type="match status" value="1"/>
</dbReference>
<evidence type="ECO:0000313" key="1">
    <source>
        <dbReference type="EMBL" id="KHG26688.1"/>
    </source>
</evidence>
<name>A0A0B0PJQ3_GOSAR</name>
<proteinExistence type="predicted"/>
<dbReference type="OrthoDB" id="691329at2759"/>
<gene>
    <name evidence="1" type="ORF">F383_10568</name>
</gene>
<dbReference type="PANTHER" id="PTHR37613:SF4">
    <property type="entry name" value="DUF4378 DOMAIN-CONTAINING PROTEIN"/>
    <property type="match status" value="1"/>
</dbReference>
<accession>A0A0B0PJQ3</accession>
<dbReference type="EMBL" id="KN437965">
    <property type="protein sequence ID" value="KHG26688.1"/>
    <property type="molecule type" value="Genomic_DNA"/>
</dbReference>
<dbReference type="GO" id="GO:0016740">
    <property type="term" value="F:transferase activity"/>
    <property type="evidence" value="ECO:0007669"/>
    <property type="project" value="UniProtKB-KW"/>
</dbReference>
<dbReference type="KEGG" id="gab:108484665"/>
<organism evidence="1 2">
    <name type="scientific">Gossypium arboreum</name>
    <name type="common">Tree cotton</name>
    <name type="synonym">Gossypium nanking</name>
    <dbReference type="NCBI Taxonomy" id="29729"/>
    <lineage>
        <taxon>Eukaryota</taxon>
        <taxon>Viridiplantae</taxon>
        <taxon>Streptophyta</taxon>
        <taxon>Embryophyta</taxon>
        <taxon>Tracheophyta</taxon>
        <taxon>Spermatophyta</taxon>
        <taxon>Magnoliopsida</taxon>
        <taxon>eudicotyledons</taxon>
        <taxon>Gunneridae</taxon>
        <taxon>Pentapetalae</taxon>
        <taxon>rosids</taxon>
        <taxon>malvids</taxon>
        <taxon>Malvales</taxon>
        <taxon>Malvaceae</taxon>
        <taxon>Malvoideae</taxon>
        <taxon>Gossypium</taxon>
    </lineage>
</organism>
<keyword evidence="1" id="KW-0808">Transferase</keyword>
<sequence>MASRTIPSKPARQLGELLEEQQEPFILEVYLSEKGCGAKNLTPIHGGSTKNKTKKGIPQHIPKVLKLIPCNKFFTSKGLRRTNNPNDEDGKTDTFSCSALCNSSSDSDIDEEEASSSSMSSKMAEKAVVDTNMEDTKQHSPQSVLEAMSTSTGSNTMQKSFIWPKLITEESILSATLWNLLLQTTDSEQSSGSSPFSMSKRVLQQTKQLLLDCVRELVDHNNGCMKEGKGKRYLGSEEIGNVICEKIKGWGKQRGDETNIQEMLELDVIETKQEWEGFEIESYKKEMGICIGNAIVEELISDVVMDMIDGLILLDNIT</sequence>
<dbReference type="Proteomes" id="UP000032142">
    <property type="component" value="Unassembled WGS sequence"/>
</dbReference>
<reference evidence="2" key="1">
    <citation type="submission" date="2014-09" db="EMBL/GenBank/DDBJ databases">
        <authorList>
            <person name="Mudge J."/>
            <person name="Ramaraj T."/>
            <person name="Lindquist I.E."/>
            <person name="Bharti A.K."/>
            <person name="Sundararajan A."/>
            <person name="Cameron C.T."/>
            <person name="Woodward J.E."/>
            <person name="May G.D."/>
            <person name="Brubaker C."/>
            <person name="Broadhvest J."/>
            <person name="Wilkins T.A."/>
        </authorList>
    </citation>
    <scope>NUCLEOTIDE SEQUENCE</scope>
    <source>
        <strain evidence="2">cv. AKA8401</strain>
    </source>
</reference>
<protein>
    <submittedName>
        <fullName evidence="1">Transferase caf17, mitochondrial</fullName>
    </submittedName>
</protein>
<dbReference type="AlphaFoldDB" id="A0A0B0PJQ3"/>
<keyword evidence="2" id="KW-1185">Reference proteome</keyword>
<evidence type="ECO:0000313" key="2">
    <source>
        <dbReference type="Proteomes" id="UP000032142"/>
    </source>
</evidence>
<dbReference type="OMA" id="EREICCE"/>